<gene>
    <name evidence="1" type="ORF">HH215_29725</name>
</gene>
<dbReference type="EMBL" id="CP051680">
    <property type="protein sequence ID" value="QJD86940.1"/>
    <property type="molecule type" value="Genomic_DNA"/>
</dbReference>
<dbReference type="RefSeq" id="WP_169283186.1">
    <property type="nucleotide sequence ID" value="NZ_CP051680.1"/>
</dbReference>
<proteinExistence type="predicted"/>
<organism evidence="1 2">
    <name type="scientific">Cohnella herbarum</name>
    <dbReference type="NCBI Taxonomy" id="2728023"/>
    <lineage>
        <taxon>Bacteria</taxon>
        <taxon>Bacillati</taxon>
        <taxon>Bacillota</taxon>
        <taxon>Bacilli</taxon>
        <taxon>Bacillales</taxon>
        <taxon>Paenibacillaceae</taxon>
        <taxon>Cohnella</taxon>
    </lineage>
</organism>
<keyword evidence="2" id="KW-1185">Reference proteome</keyword>
<sequence length="285" mass="32540">MKTKISYLIVLALLLASWAGNYAYNRYSQLPEAGFLRHYVEARTVPSFAFELLYVANSADKRKIVGVQVDELPTLRFNPVQIHQELRHQTIYKLMGYFDDKSSWPADEPLKIHTVKALYSDGSMKEEDVGEIVVIREAWPRAETEIPESPIQMSSTMGSSDHHGSATISIEKPVKFTGVSSIWLEKLEGLFEYEVQTTAEAGAPHPKQADFPIELRAGQTLTLNYRFMLSRQSTQSLDVYNLQLRENFEDSKGESYGYTVFANYMPYPSESQMRAYVREQRRLAG</sequence>
<dbReference type="Proteomes" id="UP000502248">
    <property type="component" value="Chromosome"/>
</dbReference>
<dbReference type="KEGG" id="cheb:HH215_29725"/>
<evidence type="ECO:0000313" key="1">
    <source>
        <dbReference type="EMBL" id="QJD86940.1"/>
    </source>
</evidence>
<evidence type="ECO:0000313" key="2">
    <source>
        <dbReference type="Proteomes" id="UP000502248"/>
    </source>
</evidence>
<dbReference type="AlphaFoldDB" id="A0A7Z2VQ66"/>
<accession>A0A7Z2VQ66</accession>
<name>A0A7Z2VQ66_9BACL</name>
<reference evidence="1 2" key="1">
    <citation type="submission" date="2020-04" db="EMBL/GenBank/DDBJ databases">
        <title>Genome sequencing of novel species.</title>
        <authorList>
            <person name="Heo J."/>
            <person name="Kim S.-J."/>
            <person name="Kim J.-S."/>
            <person name="Hong S.-B."/>
            <person name="Kwon S.-W."/>
        </authorList>
    </citation>
    <scope>NUCLEOTIDE SEQUENCE [LARGE SCALE GENOMIC DNA]</scope>
    <source>
        <strain evidence="1 2">MFER-1</strain>
    </source>
</reference>
<protein>
    <submittedName>
        <fullName evidence="1">Uncharacterized protein</fullName>
    </submittedName>
</protein>